<protein>
    <submittedName>
        <fullName evidence="2">Uncharacterized protein</fullName>
    </submittedName>
</protein>
<dbReference type="RefSeq" id="WP_150000664.1">
    <property type="nucleotide sequence ID" value="NZ_BKCL01000005.1"/>
</dbReference>
<evidence type="ECO:0000313" key="2">
    <source>
        <dbReference type="EMBL" id="GEQ98357.1"/>
    </source>
</evidence>
<proteinExistence type="predicted"/>
<reference evidence="2 3" key="1">
    <citation type="submission" date="2019-09" db="EMBL/GenBank/DDBJ databases">
        <title>NBRP : Genome information of microbial organism related human and environment.</title>
        <authorList>
            <person name="Hattori M."/>
            <person name="Oshima K."/>
            <person name="Inaba H."/>
            <person name="Suda W."/>
            <person name="Sakamoto M."/>
            <person name="Iino T."/>
            <person name="Kitahara M."/>
            <person name="Oshida Y."/>
            <person name="Iida T."/>
            <person name="Kudo T."/>
            <person name="Itoh T."/>
            <person name="Ohkuma M."/>
        </authorList>
    </citation>
    <scope>NUCLEOTIDE SEQUENCE [LARGE SCALE GENOMIC DNA]</scope>
    <source>
        <strain evidence="2 3">Hi-2</strain>
    </source>
</reference>
<evidence type="ECO:0000256" key="1">
    <source>
        <dbReference type="SAM" id="Coils"/>
    </source>
</evidence>
<organism evidence="2 3">
    <name type="scientific">Iodidimonas gelatinilytica</name>
    <dbReference type="NCBI Taxonomy" id="1236966"/>
    <lineage>
        <taxon>Bacteria</taxon>
        <taxon>Pseudomonadati</taxon>
        <taxon>Pseudomonadota</taxon>
        <taxon>Alphaproteobacteria</taxon>
        <taxon>Iodidimonadales</taxon>
        <taxon>Iodidimonadaceae</taxon>
        <taxon>Iodidimonas</taxon>
    </lineage>
</organism>
<evidence type="ECO:0000313" key="3">
    <source>
        <dbReference type="Proteomes" id="UP000322084"/>
    </source>
</evidence>
<dbReference type="EMBL" id="BKCL01000005">
    <property type="protein sequence ID" value="GEQ98357.1"/>
    <property type="molecule type" value="Genomic_DNA"/>
</dbReference>
<gene>
    <name evidence="2" type="ORF">JCM17844_19940</name>
</gene>
<feature type="coiled-coil region" evidence="1">
    <location>
        <begin position="18"/>
        <end position="45"/>
    </location>
</feature>
<name>A0A5A7MR08_9PROT</name>
<comment type="caution">
    <text evidence="2">The sequence shown here is derived from an EMBL/GenBank/DDBJ whole genome shotgun (WGS) entry which is preliminary data.</text>
</comment>
<dbReference type="Proteomes" id="UP000322084">
    <property type="component" value="Unassembled WGS sequence"/>
</dbReference>
<sequence length="91" mass="9530">MSLFKRAGKLATGGGSDVAKLQARIAELEAECRQSDAAIQRIEKVCLAAAAGDLEARLIDIPEDGPGAQSMHALNHLLDMTDASCVKPAAR</sequence>
<keyword evidence="1" id="KW-0175">Coiled coil</keyword>
<dbReference type="AlphaFoldDB" id="A0A5A7MR08"/>
<accession>A0A5A7MR08</accession>